<feature type="transmembrane region" description="Helical" evidence="5">
    <location>
        <begin position="580"/>
        <end position="602"/>
    </location>
</feature>
<dbReference type="InterPro" id="IPR046338">
    <property type="entry name" value="GAIN_dom_sf"/>
</dbReference>
<dbReference type="Gene3D" id="2.60.220.50">
    <property type="match status" value="1"/>
</dbReference>
<dbReference type="PANTHER" id="PTHR47767">
    <property type="entry name" value="ADHESION G PROTEIN-COUPLED RECEPTOR G7"/>
    <property type="match status" value="1"/>
</dbReference>
<dbReference type="PROSITE" id="PS50261">
    <property type="entry name" value="G_PROTEIN_RECEP_F2_4"/>
    <property type="match status" value="1"/>
</dbReference>
<accession>A0A8J6HRZ4</accession>
<keyword evidence="2 5" id="KW-0812">Transmembrane</keyword>
<evidence type="ECO:0000256" key="5">
    <source>
        <dbReference type="SAM" id="Phobius"/>
    </source>
</evidence>
<proteinExistence type="predicted"/>
<feature type="transmembrane region" description="Helical" evidence="5">
    <location>
        <begin position="660"/>
        <end position="684"/>
    </location>
</feature>
<dbReference type="AlphaFoldDB" id="A0A8J6HRZ4"/>
<feature type="transmembrane region" description="Helical" evidence="5">
    <location>
        <begin position="623"/>
        <end position="640"/>
    </location>
</feature>
<evidence type="ECO:0008006" key="10">
    <source>
        <dbReference type="Google" id="ProtNLM"/>
    </source>
</evidence>
<dbReference type="InterPro" id="IPR001879">
    <property type="entry name" value="GPCR_2_extracellular_dom"/>
</dbReference>
<gene>
    <name evidence="8" type="ORF">GEV33_003042</name>
</gene>
<feature type="transmembrane region" description="Helical" evidence="5">
    <location>
        <begin position="549"/>
        <end position="568"/>
    </location>
</feature>
<evidence type="ECO:0000259" key="7">
    <source>
        <dbReference type="PROSITE" id="PS50261"/>
    </source>
</evidence>
<comment type="caution">
    <text evidence="8">The sequence shown here is derived from an EMBL/GenBank/DDBJ whole genome shotgun (WGS) entry which is preliminary data.</text>
</comment>
<dbReference type="PROSITE" id="PS50227">
    <property type="entry name" value="G_PROTEIN_RECEP_F2_3"/>
    <property type="match status" value="1"/>
</dbReference>
<evidence type="ECO:0000313" key="8">
    <source>
        <dbReference type="EMBL" id="KAH0819749.1"/>
    </source>
</evidence>
<organism evidence="8 9">
    <name type="scientific">Tenebrio molitor</name>
    <name type="common">Yellow mealworm beetle</name>
    <dbReference type="NCBI Taxonomy" id="7067"/>
    <lineage>
        <taxon>Eukaryota</taxon>
        <taxon>Metazoa</taxon>
        <taxon>Ecdysozoa</taxon>
        <taxon>Arthropoda</taxon>
        <taxon>Hexapoda</taxon>
        <taxon>Insecta</taxon>
        <taxon>Pterygota</taxon>
        <taxon>Neoptera</taxon>
        <taxon>Endopterygota</taxon>
        <taxon>Coleoptera</taxon>
        <taxon>Polyphaga</taxon>
        <taxon>Cucujiformia</taxon>
        <taxon>Tenebrionidae</taxon>
        <taxon>Tenebrio</taxon>
    </lineage>
</organism>
<dbReference type="Gene3D" id="1.20.1070.10">
    <property type="entry name" value="Rhodopsin 7-helix transmembrane proteins"/>
    <property type="match status" value="1"/>
</dbReference>
<keyword evidence="3 5" id="KW-1133">Transmembrane helix</keyword>
<dbReference type="GO" id="GO:0007166">
    <property type="term" value="P:cell surface receptor signaling pathway"/>
    <property type="evidence" value="ECO:0007669"/>
    <property type="project" value="InterPro"/>
</dbReference>
<evidence type="ECO:0000256" key="2">
    <source>
        <dbReference type="ARBA" id="ARBA00022692"/>
    </source>
</evidence>
<evidence type="ECO:0000256" key="1">
    <source>
        <dbReference type="ARBA" id="ARBA00004141"/>
    </source>
</evidence>
<evidence type="ECO:0000313" key="9">
    <source>
        <dbReference type="Proteomes" id="UP000719412"/>
    </source>
</evidence>
<dbReference type="InterPro" id="IPR000832">
    <property type="entry name" value="GPCR_2_secretin-like"/>
</dbReference>
<name>A0A8J6HRZ4_TENMO</name>
<feature type="domain" description="G-protein coupled receptors family 2 profile 1" evidence="6">
    <location>
        <begin position="737"/>
        <end position="816"/>
    </location>
</feature>
<dbReference type="GO" id="GO:0016020">
    <property type="term" value="C:membrane"/>
    <property type="evidence" value="ECO:0007669"/>
    <property type="project" value="UniProtKB-SubCell"/>
</dbReference>
<dbReference type="InterPro" id="IPR017981">
    <property type="entry name" value="GPCR_2-like_7TM"/>
</dbReference>
<feature type="transmembrane region" description="Helical" evidence="5">
    <location>
        <begin position="515"/>
        <end position="537"/>
    </location>
</feature>
<dbReference type="CDD" id="cd15040">
    <property type="entry name" value="7tmB2_Adhesion"/>
    <property type="match status" value="1"/>
</dbReference>
<comment type="subcellular location">
    <subcellularLocation>
        <location evidence="1">Membrane</location>
        <topology evidence="1">Multi-pass membrane protein</topology>
    </subcellularLocation>
</comment>
<feature type="domain" description="G-protein coupled receptors family 2 profile 2" evidence="7">
    <location>
        <begin position="513"/>
        <end position="756"/>
    </location>
</feature>
<sequence length="1280" mass="145911">MSESAEYIAILRVKYLEEINPLSSAVMGLIEEYVFPKLDEIEHLKTYYVYRIMKIIDVDEVSRQVVVNVHFSPRTKIDVSVEDEYIIMQESVDSLDFDHANVISFLIADYCLTETWRSTTWPTTEAESRAWFPKDYCFKSDDDSFFIETLNTSKNVTKIFGVKIPVFVSYDGPVWILHRINSDAYKMQTCEYWNDIESKRGSWESDGEFQIISNFSICKYNRAGYFAIALTDIDDVTDLLTIIFQSNSTVSEKMSKLLILSQRDREFTSIDVYLVGQILEQVSPSVDIDLDILARIISNMHKVKSDVLLQSQKEYAATDLILRYVDVIIQNNNQSNVWFSAENFMLLIYDFDETNFTGFALLNVNHSLRPEILKGDANILDLVEYDNLDSAVLLSSKLKNQTEESGKVVLTVYYNDALFNEKKPRAESISKIFGVVLPVSADYEGPVSVYHKVTKNDSHGECAYWNYDESTPGLWKDDSDSLDLTPLVLCKYWHTTHFGLLLIDDDKYDDAVLDWITAINCTISFLGMCVIVITAILFKKWRNKVGNQLLLHFVLSSMLQLLLFYVSSTVSRSDNVGCTFTGMLLHYSIISQFCWMLVIAILQFKRFVVVFGGHSEYLQLKSCLFAWGCPLIPVLSVFVFDADSYVSGKVGLCYPSGYGLYLGVWLPICIALIINGFIFAYIVNNVTQKRIECTHFGTDDAIYRWILAFFLFFMLGMTWIFGFLAELDFGVVFEYLFCTLATLQGTSSEDAICHSVNSTLYGVLWPDTNSTTTSQPPCVNEANELSYRKCLEGSWGAEPDCSYIQPTTLPQCPEGFSEVEDFCYTLIPKAKFPPKCPSRDVIPFASYKGVVTANNIGPVWMPVRRDSSNGLGFLQWIEQSSLYKSYVTDKFYYEGEIKDKDCLLYHNNSYIVAVSCEEEHVGVCAYKKLDQLTNHSCGFDNRCHQSRLTANSKCFCLGNSTADSQFPKAEFLELYQNNAYHLLTNESCAMALEKTSNGTYIWSNSGQEIDYTYWSTSVVFDDTHLYGALTLDGWILTEEPAPIFLFEKDLVNTEPNLVLFYDYVSISVSISAADGVKWNGSEPLVFCFTNANSSNLISRYDNLTVVVNGSTFFQYEFDPYHYGPGDYWCESFRYADSETLVSNVVSIRDNVTFGPEYVTILRVEYKEEINPLSEDLLKLLETVLFPQLYNDRHLQAYYTFRVMKIVDVVEKDKQVWVNVHFSSSYPFDEDDEYQHLKTLIEGALGAIEEIDVVLIDLLRSDYCLAEDLHSSAASGQTVLA</sequence>
<evidence type="ECO:0000259" key="6">
    <source>
        <dbReference type="PROSITE" id="PS50227"/>
    </source>
</evidence>
<reference evidence="8" key="2">
    <citation type="submission" date="2021-08" db="EMBL/GenBank/DDBJ databases">
        <authorList>
            <person name="Eriksson T."/>
        </authorList>
    </citation>
    <scope>NUCLEOTIDE SEQUENCE</scope>
    <source>
        <strain evidence="8">Stoneville</strain>
        <tissue evidence="8">Whole head</tissue>
    </source>
</reference>
<dbReference type="GO" id="GO:0004930">
    <property type="term" value="F:G protein-coupled receptor activity"/>
    <property type="evidence" value="ECO:0007669"/>
    <property type="project" value="InterPro"/>
</dbReference>
<dbReference type="InterPro" id="IPR053066">
    <property type="entry name" value="ADGR_G7"/>
</dbReference>
<dbReference type="Proteomes" id="UP000719412">
    <property type="component" value="Unassembled WGS sequence"/>
</dbReference>
<keyword evidence="4 5" id="KW-0472">Membrane</keyword>
<keyword evidence="9" id="KW-1185">Reference proteome</keyword>
<dbReference type="Pfam" id="PF00002">
    <property type="entry name" value="7tm_2"/>
    <property type="match status" value="1"/>
</dbReference>
<evidence type="ECO:0000256" key="4">
    <source>
        <dbReference type="ARBA" id="ARBA00023136"/>
    </source>
</evidence>
<reference evidence="8" key="1">
    <citation type="journal article" date="2020" name="J Insects Food Feed">
        <title>The yellow mealworm (Tenebrio molitor) genome: a resource for the emerging insects as food and feed industry.</title>
        <authorList>
            <person name="Eriksson T."/>
            <person name="Andere A."/>
            <person name="Kelstrup H."/>
            <person name="Emery V."/>
            <person name="Picard C."/>
        </authorList>
    </citation>
    <scope>NUCLEOTIDE SEQUENCE</scope>
    <source>
        <strain evidence="8">Stoneville</strain>
        <tissue evidence="8">Whole head</tissue>
    </source>
</reference>
<protein>
    <recommendedName>
        <fullName evidence="10">G-protein coupled receptors family 2 profile 2 domain-containing protein</fullName>
    </recommendedName>
</protein>
<dbReference type="PANTHER" id="PTHR47767:SF1">
    <property type="entry name" value="ADHESION G PROTEIN-COUPLED RECEPTOR G7"/>
    <property type="match status" value="1"/>
</dbReference>
<feature type="transmembrane region" description="Helical" evidence="5">
    <location>
        <begin position="705"/>
        <end position="725"/>
    </location>
</feature>
<dbReference type="EMBL" id="JABDTM020013818">
    <property type="protein sequence ID" value="KAH0819749.1"/>
    <property type="molecule type" value="Genomic_DNA"/>
</dbReference>
<evidence type="ECO:0000256" key="3">
    <source>
        <dbReference type="ARBA" id="ARBA00022989"/>
    </source>
</evidence>